<reference evidence="3" key="1">
    <citation type="journal article" date="2013" name="Nature">
        <title>Draft genome of the wheat A-genome progenitor Triticum urartu.</title>
        <authorList>
            <person name="Ling H.Q."/>
            <person name="Zhao S."/>
            <person name="Liu D."/>
            <person name="Wang J."/>
            <person name="Sun H."/>
            <person name="Zhang C."/>
            <person name="Fan H."/>
            <person name="Li D."/>
            <person name="Dong L."/>
            <person name="Tao Y."/>
            <person name="Gao C."/>
            <person name="Wu H."/>
            <person name="Li Y."/>
            <person name="Cui Y."/>
            <person name="Guo X."/>
            <person name="Zheng S."/>
            <person name="Wang B."/>
            <person name="Yu K."/>
            <person name="Liang Q."/>
            <person name="Yang W."/>
            <person name="Lou X."/>
            <person name="Chen J."/>
            <person name="Feng M."/>
            <person name="Jian J."/>
            <person name="Zhang X."/>
            <person name="Luo G."/>
            <person name="Jiang Y."/>
            <person name="Liu J."/>
            <person name="Wang Z."/>
            <person name="Sha Y."/>
            <person name="Zhang B."/>
            <person name="Wu H."/>
            <person name="Tang D."/>
            <person name="Shen Q."/>
            <person name="Xue P."/>
            <person name="Zou S."/>
            <person name="Wang X."/>
            <person name="Liu X."/>
            <person name="Wang F."/>
            <person name="Yang Y."/>
            <person name="An X."/>
            <person name="Dong Z."/>
            <person name="Zhang K."/>
            <person name="Zhang X."/>
            <person name="Luo M.C."/>
            <person name="Dvorak J."/>
            <person name="Tong Y."/>
            <person name="Wang J."/>
            <person name="Yang H."/>
            <person name="Li Z."/>
            <person name="Wang D."/>
            <person name="Zhang A."/>
            <person name="Wang J."/>
        </authorList>
    </citation>
    <scope>NUCLEOTIDE SEQUENCE</scope>
    <source>
        <strain evidence="3">cv. G1812</strain>
    </source>
</reference>
<reference evidence="2" key="3">
    <citation type="submission" date="2022-06" db="UniProtKB">
        <authorList>
            <consortium name="EnsemblPlants"/>
        </authorList>
    </citation>
    <scope>IDENTIFICATION</scope>
</reference>
<accession>A0A8R7TR81</accession>
<proteinExistence type="predicted"/>
<sequence length="150" mass="16226">MYKAVVVMAKEPEVTPLAQDVVHHQLLDQGRDRDGARVGHSVPPHLPPHPIGQPASLADPAASGQLQQVVLPHGGRPVPCPVRCADQPADGQHHTAERTADMSWYPCRRLEPPSWPAGAWCCGAGYVTQGLAEGVIRPMTYEQHACPTRE</sequence>
<name>A0A8R7TR81_TRIUA</name>
<evidence type="ECO:0000313" key="3">
    <source>
        <dbReference type="Proteomes" id="UP000015106"/>
    </source>
</evidence>
<dbReference type="AlphaFoldDB" id="A0A8R7TR81"/>
<organism evidence="2 3">
    <name type="scientific">Triticum urartu</name>
    <name type="common">Red wild einkorn</name>
    <name type="synonym">Crithodium urartu</name>
    <dbReference type="NCBI Taxonomy" id="4572"/>
    <lineage>
        <taxon>Eukaryota</taxon>
        <taxon>Viridiplantae</taxon>
        <taxon>Streptophyta</taxon>
        <taxon>Embryophyta</taxon>
        <taxon>Tracheophyta</taxon>
        <taxon>Spermatophyta</taxon>
        <taxon>Magnoliopsida</taxon>
        <taxon>Liliopsida</taxon>
        <taxon>Poales</taxon>
        <taxon>Poaceae</taxon>
        <taxon>BOP clade</taxon>
        <taxon>Pooideae</taxon>
        <taxon>Triticodae</taxon>
        <taxon>Triticeae</taxon>
        <taxon>Triticinae</taxon>
        <taxon>Triticum</taxon>
    </lineage>
</organism>
<dbReference type="Proteomes" id="UP000015106">
    <property type="component" value="Chromosome 3"/>
</dbReference>
<feature type="region of interest" description="Disordered" evidence="1">
    <location>
        <begin position="31"/>
        <end position="61"/>
    </location>
</feature>
<dbReference type="Gramene" id="TuG1812G0300000234.01.T01">
    <property type="protein sequence ID" value="TuG1812G0300000234.01.T01.cds362400"/>
    <property type="gene ID" value="TuG1812G0300000234.01"/>
</dbReference>
<keyword evidence="3" id="KW-1185">Reference proteome</keyword>
<reference evidence="2" key="2">
    <citation type="submission" date="2018-03" db="EMBL/GenBank/DDBJ databases">
        <title>The Triticum urartu genome reveals the dynamic nature of wheat genome evolution.</title>
        <authorList>
            <person name="Ling H."/>
            <person name="Ma B."/>
            <person name="Shi X."/>
            <person name="Liu H."/>
            <person name="Dong L."/>
            <person name="Sun H."/>
            <person name="Cao Y."/>
            <person name="Gao Q."/>
            <person name="Zheng S."/>
            <person name="Li Y."/>
            <person name="Yu Y."/>
            <person name="Du H."/>
            <person name="Qi M."/>
            <person name="Li Y."/>
            <person name="Yu H."/>
            <person name="Cui Y."/>
            <person name="Wang N."/>
            <person name="Chen C."/>
            <person name="Wu H."/>
            <person name="Zhao Y."/>
            <person name="Zhang J."/>
            <person name="Li Y."/>
            <person name="Zhou W."/>
            <person name="Zhang B."/>
            <person name="Hu W."/>
            <person name="Eijk M."/>
            <person name="Tang J."/>
            <person name="Witsenboer H."/>
            <person name="Zhao S."/>
            <person name="Li Z."/>
            <person name="Zhang A."/>
            <person name="Wang D."/>
            <person name="Liang C."/>
        </authorList>
    </citation>
    <scope>NUCLEOTIDE SEQUENCE [LARGE SCALE GENOMIC DNA]</scope>
    <source>
        <strain evidence="2">cv. G1812</strain>
    </source>
</reference>
<evidence type="ECO:0000313" key="2">
    <source>
        <dbReference type="EnsemblPlants" id="TuG1812G0300000234.01.T01.cds362400"/>
    </source>
</evidence>
<evidence type="ECO:0000256" key="1">
    <source>
        <dbReference type="SAM" id="MobiDB-lite"/>
    </source>
</evidence>
<protein>
    <submittedName>
        <fullName evidence="2">Uncharacterized protein</fullName>
    </submittedName>
</protein>
<dbReference type="EnsemblPlants" id="TuG1812G0300000234.01.T01">
    <property type="protein sequence ID" value="TuG1812G0300000234.01.T01.cds362400"/>
    <property type="gene ID" value="TuG1812G0300000234.01"/>
</dbReference>